<reference evidence="1 2" key="1">
    <citation type="journal article" date="2019" name="Nat. Med.">
        <title>A library of human gut bacterial isolates paired with longitudinal multiomics data enables mechanistic microbiome research.</title>
        <authorList>
            <person name="Poyet M."/>
            <person name="Groussin M."/>
            <person name="Gibbons S.M."/>
            <person name="Avila-Pacheco J."/>
            <person name="Jiang X."/>
            <person name="Kearney S.M."/>
            <person name="Perrotta A.R."/>
            <person name="Berdy B."/>
            <person name="Zhao S."/>
            <person name="Lieberman T.D."/>
            <person name="Swanson P.K."/>
            <person name="Smith M."/>
            <person name="Roesemann S."/>
            <person name="Alexander J.E."/>
            <person name="Rich S.A."/>
            <person name="Livny J."/>
            <person name="Vlamakis H."/>
            <person name="Clish C."/>
            <person name="Bullock K."/>
            <person name="Deik A."/>
            <person name="Scott J."/>
            <person name="Pierce K.A."/>
            <person name="Xavier R.J."/>
            <person name="Alm E.J."/>
        </authorList>
    </citation>
    <scope>NUCLEOTIDE SEQUENCE [LARGE SCALE GENOMIC DNA]</scope>
    <source>
        <strain evidence="1 2">BIOML-A10</strain>
    </source>
</reference>
<accession>A0A7J4XJM7</accession>
<dbReference type="AlphaFoldDB" id="A0A7J4XJM7"/>
<evidence type="ECO:0000313" key="2">
    <source>
        <dbReference type="Proteomes" id="UP000422221"/>
    </source>
</evidence>
<sequence>MLLLNTCVGDIEASPQPSPWERAYRYSCLLISYKTNLAPSPTERAGGEASLSTLQMLKSEVYIVKNSTVSLK</sequence>
<dbReference type="Proteomes" id="UP000422221">
    <property type="component" value="Unassembled WGS sequence"/>
</dbReference>
<dbReference type="EMBL" id="VWMK01000007">
    <property type="protein sequence ID" value="KAA3766265.1"/>
    <property type="molecule type" value="Genomic_DNA"/>
</dbReference>
<name>A0A7J4XJM7_9BACE</name>
<protein>
    <submittedName>
        <fullName evidence="1">Uncharacterized protein</fullName>
    </submittedName>
</protein>
<gene>
    <name evidence="1" type="ORF">F3F73_08870</name>
</gene>
<proteinExistence type="predicted"/>
<comment type="caution">
    <text evidence="1">The sequence shown here is derived from an EMBL/GenBank/DDBJ whole genome shotgun (WGS) entry which is preliminary data.</text>
</comment>
<evidence type="ECO:0000313" key="1">
    <source>
        <dbReference type="EMBL" id="KAA3766265.1"/>
    </source>
</evidence>
<organism evidence="1 2">
    <name type="scientific">Bacteroides salyersiae</name>
    <dbReference type="NCBI Taxonomy" id="291644"/>
    <lineage>
        <taxon>Bacteria</taxon>
        <taxon>Pseudomonadati</taxon>
        <taxon>Bacteroidota</taxon>
        <taxon>Bacteroidia</taxon>
        <taxon>Bacteroidales</taxon>
        <taxon>Bacteroidaceae</taxon>
        <taxon>Bacteroides</taxon>
    </lineage>
</organism>